<dbReference type="SUPFAM" id="SSF51726">
    <property type="entry name" value="UROD/MetE-like"/>
    <property type="match status" value="1"/>
</dbReference>
<evidence type="ECO:0000256" key="5">
    <source>
        <dbReference type="ARBA" id="ARBA00023239"/>
    </source>
</evidence>
<dbReference type="NCBIfam" id="TIGR01464">
    <property type="entry name" value="hemE"/>
    <property type="match status" value="1"/>
</dbReference>
<comment type="caution">
    <text evidence="12">The sequence shown here is derived from an EMBL/GenBank/DDBJ whole genome shotgun (WGS) entry which is preliminary data.</text>
</comment>
<dbReference type="RefSeq" id="WP_101628508.1">
    <property type="nucleotide sequence ID" value="NZ_PKKJ01000011.1"/>
</dbReference>
<feature type="binding site" evidence="7">
    <location>
        <position position="348"/>
    </location>
    <ligand>
        <name>substrate</name>
    </ligand>
</feature>
<dbReference type="EMBL" id="PKKJ01000011">
    <property type="protein sequence ID" value="PKY65863.1"/>
    <property type="molecule type" value="Genomic_DNA"/>
</dbReference>
<keyword evidence="6 7" id="KW-0627">Porphyrin biosynthesis</keyword>
<evidence type="ECO:0000313" key="13">
    <source>
        <dbReference type="Proteomes" id="UP000234545"/>
    </source>
</evidence>
<dbReference type="PROSITE" id="PS00906">
    <property type="entry name" value="UROD_1"/>
    <property type="match status" value="1"/>
</dbReference>
<feature type="domain" description="Uroporphyrinogen decarboxylase (URO-D)" evidence="10">
    <location>
        <begin position="36"/>
        <end position="45"/>
    </location>
</feature>
<comment type="subcellular location">
    <subcellularLocation>
        <location evidence="7">Cytoplasm</location>
    </subcellularLocation>
</comment>
<gene>
    <name evidence="7" type="primary">hemE</name>
    <name evidence="12" type="ORF">CYJ25_07275</name>
</gene>
<comment type="caution">
    <text evidence="7">Lacks conserved residue(s) required for the propagation of feature annotation.</text>
</comment>
<feature type="binding site" evidence="7">
    <location>
        <begin position="41"/>
        <end position="45"/>
    </location>
    <ligand>
        <name>substrate</name>
    </ligand>
</feature>
<dbReference type="InterPro" id="IPR000257">
    <property type="entry name" value="Uroporphyrinogen_deCOase"/>
</dbReference>
<dbReference type="InterPro" id="IPR006361">
    <property type="entry name" value="Uroporphyrinogen_deCO2ase_HemE"/>
</dbReference>
<keyword evidence="5 7" id="KW-0456">Lyase</keyword>
<dbReference type="GO" id="GO:0006782">
    <property type="term" value="P:protoporphyrinogen IX biosynthetic process"/>
    <property type="evidence" value="ECO:0007669"/>
    <property type="project" value="UniProtKB-UniRule"/>
</dbReference>
<dbReference type="HAMAP" id="MF_00218">
    <property type="entry name" value="URO_D"/>
    <property type="match status" value="1"/>
</dbReference>
<evidence type="ECO:0000256" key="9">
    <source>
        <dbReference type="RuleBase" id="RU004169"/>
    </source>
</evidence>
<feature type="binding site" evidence="7">
    <location>
        <position position="227"/>
    </location>
    <ligand>
        <name>substrate</name>
    </ligand>
</feature>
<accession>A0A2I1I449</accession>
<protein>
    <recommendedName>
        <fullName evidence="3 7">Uroporphyrinogen decarboxylase</fullName>
        <shortName evidence="7">UPD</shortName>
        <shortName evidence="7">URO-D</shortName>
        <ecNumber evidence="3 7">4.1.1.37</ecNumber>
    </recommendedName>
</protein>
<evidence type="ECO:0000256" key="1">
    <source>
        <dbReference type="ARBA" id="ARBA00004804"/>
    </source>
</evidence>
<comment type="similarity">
    <text evidence="2 7 9">Belongs to the uroporphyrinogen decarboxylase family.</text>
</comment>
<dbReference type="GO" id="GO:0005829">
    <property type="term" value="C:cytosol"/>
    <property type="evidence" value="ECO:0007669"/>
    <property type="project" value="TreeGrafter"/>
</dbReference>
<sequence length="369" mass="39614">MTLLDNAPLATKAATSPVSESSFMQAVSGRRPATTPVWFMRQAGRSLPEYRELRARSQASMLDVCLTPELASEATLQPVRRHGVDAAVFYSDIMVPLRLAGVDVEIVAGVGPVIASPIRCANDVDRLTERGASLSIAPGIEQIRQAVHMTVAQLGSTPLIGFGGAPFTLACYLVAGQPSRDHCEARAFMYSDPQSWDRLMTWCADVTGAFIAEQVSAGASATQLFDSWVGVLGEDDYRRHVSPYSARAIEVAGRVLSSTTGARAPMIHFGTGTPQLLTAMHDAGGDVIGVDQRISLNSASALFDNTVPLQGNLDPAYLTVPFDILEEKVRQIIRQGKAAPSHIFNLAHGVPKNTDPRVLTRLVDLVHSL</sequence>
<reference evidence="12 13" key="1">
    <citation type="submission" date="2017-12" db="EMBL/GenBank/DDBJ databases">
        <title>Phylogenetic diversity of female urinary microbiome.</title>
        <authorList>
            <person name="Thomas-White K."/>
            <person name="Wolfe A.J."/>
        </authorList>
    </citation>
    <scope>NUCLEOTIDE SEQUENCE [LARGE SCALE GENOMIC DNA]</scope>
    <source>
        <strain evidence="12 13">UMB0250</strain>
    </source>
</reference>
<dbReference type="Gene3D" id="3.20.20.210">
    <property type="match status" value="1"/>
</dbReference>
<dbReference type="GO" id="GO:0004853">
    <property type="term" value="F:uroporphyrinogen decarboxylase activity"/>
    <property type="evidence" value="ECO:0007669"/>
    <property type="project" value="UniProtKB-UniRule"/>
</dbReference>
<dbReference type="CDD" id="cd00717">
    <property type="entry name" value="URO-D"/>
    <property type="match status" value="1"/>
</dbReference>
<evidence type="ECO:0000259" key="11">
    <source>
        <dbReference type="PROSITE" id="PS00907"/>
    </source>
</evidence>
<dbReference type="PANTHER" id="PTHR21091">
    <property type="entry name" value="METHYLTETRAHYDROFOLATE:HOMOCYSTEINE METHYLTRANSFERASE RELATED"/>
    <property type="match status" value="1"/>
</dbReference>
<evidence type="ECO:0000256" key="7">
    <source>
        <dbReference type="HAMAP-Rule" id="MF_00218"/>
    </source>
</evidence>
<feature type="binding site" evidence="7">
    <location>
        <position position="92"/>
    </location>
    <ligand>
        <name>substrate</name>
    </ligand>
</feature>
<organism evidence="12 13">
    <name type="scientific">Schaalia turicensis</name>
    <dbReference type="NCBI Taxonomy" id="131111"/>
    <lineage>
        <taxon>Bacteria</taxon>
        <taxon>Bacillati</taxon>
        <taxon>Actinomycetota</taxon>
        <taxon>Actinomycetes</taxon>
        <taxon>Actinomycetales</taxon>
        <taxon>Actinomycetaceae</taxon>
        <taxon>Schaalia</taxon>
    </lineage>
</organism>
<evidence type="ECO:0000256" key="2">
    <source>
        <dbReference type="ARBA" id="ARBA00009935"/>
    </source>
</evidence>
<evidence type="ECO:0000256" key="4">
    <source>
        <dbReference type="ARBA" id="ARBA00022793"/>
    </source>
</evidence>
<comment type="pathway">
    <text evidence="1 7 8">Porphyrin-containing compound metabolism; protoporphyrin-IX biosynthesis; coproporphyrinogen-III from 5-aminolevulinate: step 4/4.</text>
</comment>
<feature type="binding site" evidence="7">
    <location>
        <position position="172"/>
    </location>
    <ligand>
        <name>substrate</name>
    </ligand>
</feature>
<feature type="site" description="Transition state stabilizer" evidence="7">
    <location>
        <position position="92"/>
    </location>
</feature>
<evidence type="ECO:0000256" key="6">
    <source>
        <dbReference type="ARBA" id="ARBA00023244"/>
    </source>
</evidence>
<keyword evidence="7" id="KW-0963">Cytoplasm</keyword>
<evidence type="ECO:0000259" key="10">
    <source>
        <dbReference type="PROSITE" id="PS00906"/>
    </source>
</evidence>
<dbReference type="Proteomes" id="UP000234545">
    <property type="component" value="Unassembled WGS sequence"/>
</dbReference>
<proteinExistence type="inferred from homology"/>
<dbReference type="AlphaFoldDB" id="A0A2I1I449"/>
<comment type="function">
    <text evidence="7">Catalyzes the decarboxylation of four acetate groups of uroporphyrinogen-III to yield coproporphyrinogen-III.</text>
</comment>
<keyword evidence="4 7" id="KW-0210">Decarboxylase</keyword>
<dbReference type="EC" id="4.1.1.37" evidence="3 7"/>
<comment type="catalytic activity">
    <reaction evidence="7 8">
        <text>uroporphyrinogen III + 4 H(+) = coproporphyrinogen III + 4 CO2</text>
        <dbReference type="Rhea" id="RHEA:19865"/>
        <dbReference type="ChEBI" id="CHEBI:15378"/>
        <dbReference type="ChEBI" id="CHEBI:16526"/>
        <dbReference type="ChEBI" id="CHEBI:57308"/>
        <dbReference type="ChEBI" id="CHEBI:57309"/>
        <dbReference type="EC" id="4.1.1.37"/>
    </reaction>
</comment>
<comment type="subunit">
    <text evidence="7">Homodimer.</text>
</comment>
<dbReference type="UniPathway" id="UPA00251">
    <property type="reaction ID" value="UER00321"/>
</dbReference>
<evidence type="ECO:0000256" key="8">
    <source>
        <dbReference type="RuleBase" id="RU000554"/>
    </source>
</evidence>
<dbReference type="OrthoDB" id="9806656at2"/>
<dbReference type="PROSITE" id="PS00907">
    <property type="entry name" value="UROD_2"/>
    <property type="match status" value="1"/>
</dbReference>
<evidence type="ECO:0000256" key="3">
    <source>
        <dbReference type="ARBA" id="ARBA00012288"/>
    </source>
</evidence>
<dbReference type="Pfam" id="PF01208">
    <property type="entry name" value="URO-D"/>
    <property type="match status" value="1"/>
</dbReference>
<evidence type="ECO:0000313" key="12">
    <source>
        <dbReference type="EMBL" id="PKY65863.1"/>
    </source>
</evidence>
<name>A0A2I1I449_9ACTO</name>
<dbReference type="InterPro" id="IPR038071">
    <property type="entry name" value="UROD/MetE-like_sf"/>
</dbReference>
<dbReference type="PANTHER" id="PTHR21091:SF169">
    <property type="entry name" value="UROPORPHYRINOGEN DECARBOXYLASE"/>
    <property type="match status" value="1"/>
</dbReference>
<feature type="domain" description="Uroporphyrinogen decarboxylase (URO-D)" evidence="11">
    <location>
        <begin position="160"/>
        <end position="176"/>
    </location>
</feature>